<dbReference type="InterPro" id="IPR000835">
    <property type="entry name" value="HTH_MarR-typ"/>
</dbReference>
<dbReference type="GO" id="GO:0003700">
    <property type="term" value="F:DNA-binding transcription factor activity"/>
    <property type="evidence" value="ECO:0007669"/>
    <property type="project" value="InterPro"/>
</dbReference>
<gene>
    <name evidence="2" type="ORF">LCGC14_1574480</name>
</gene>
<dbReference type="InterPro" id="IPR036390">
    <property type="entry name" value="WH_DNA-bd_sf"/>
</dbReference>
<dbReference type="AlphaFoldDB" id="A0A0F9IIP1"/>
<dbReference type="InterPro" id="IPR036388">
    <property type="entry name" value="WH-like_DNA-bd_sf"/>
</dbReference>
<name>A0A0F9IIP1_9ZZZZ</name>
<proteinExistence type="predicted"/>
<evidence type="ECO:0000313" key="2">
    <source>
        <dbReference type="EMBL" id="KKM27466.1"/>
    </source>
</evidence>
<comment type="caution">
    <text evidence="2">The sequence shown here is derived from an EMBL/GenBank/DDBJ whole genome shotgun (WGS) entry which is preliminary data.</text>
</comment>
<evidence type="ECO:0000259" key="1">
    <source>
        <dbReference type="Pfam" id="PF01047"/>
    </source>
</evidence>
<dbReference type="Gene3D" id="1.10.10.10">
    <property type="entry name" value="Winged helix-like DNA-binding domain superfamily/Winged helix DNA-binding domain"/>
    <property type="match status" value="1"/>
</dbReference>
<sequence>MIVENKYVVSTYKEKHNLISLSPSSKFVLYILKQNGPLKQKIILEKTLLSKRTVSYCLKKLLDENFIKKYTDLKDKRVKVYEIII</sequence>
<dbReference type="Pfam" id="PF01047">
    <property type="entry name" value="MarR"/>
    <property type="match status" value="1"/>
</dbReference>
<protein>
    <recommendedName>
        <fullName evidence="1">HTH marR-type domain-containing protein</fullName>
    </recommendedName>
</protein>
<dbReference type="SUPFAM" id="SSF46785">
    <property type="entry name" value="Winged helix' DNA-binding domain"/>
    <property type="match status" value="1"/>
</dbReference>
<dbReference type="EMBL" id="LAZR01012318">
    <property type="protein sequence ID" value="KKM27466.1"/>
    <property type="molecule type" value="Genomic_DNA"/>
</dbReference>
<feature type="domain" description="HTH marR-type" evidence="1">
    <location>
        <begin position="21"/>
        <end position="78"/>
    </location>
</feature>
<organism evidence="2">
    <name type="scientific">marine sediment metagenome</name>
    <dbReference type="NCBI Taxonomy" id="412755"/>
    <lineage>
        <taxon>unclassified sequences</taxon>
        <taxon>metagenomes</taxon>
        <taxon>ecological metagenomes</taxon>
    </lineage>
</organism>
<accession>A0A0F9IIP1</accession>
<reference evidence="2" key="1">
    <citation type="journal article" date="2015" name="Nature">
        <title>Complex archaea that bridge the gap between prokaryotes and eukaryotes.</title>
        <authorList>
            <person name="Spang A."/>
            <person name="Saw J.H."/>
            <person name="Jorgensen S.L."/>
            <person name="Zaremba-Niedzwiedzka K."/>
            <person name="Martijn J."/>
            <person name="Lind A.E."/>
            <person name="van Eijk R."/>
            <person name="Schleper C."/>
            <person name="Guy L."/>
            <person name="Ettema T.J."/>
        </authorList>
    </citation>
    <scope>NUCLEOTIDE SEQUENCE</scope>
</reference>